<feature type="transmembrane region" description="Helical" evidence="1">
    <location>
        <begin position="124"/>
        <end position="146"/>
    </location>
</feature>
<organism evidence="2 3">
    <name type="scientific">Massarina eburnea CBS 473.64</name>
    <dbReference type="NCBI Taxonomy" id="1395130"/>
    <lineage>
        <taxon>Eukaryota</taxon>
        <taxon>Fungi</taxon>
        <taxon>Dikarya</taxon>
        <taxon>Ascomycota</taxon>
        <taxon>Pezizomycotina</taxon>
        <taxon>Dothideomycetes</taxon>
        <taxon>Pleosporomycetidae</taxon>
        <taxon>Pleosporales</taxon>
        <taxon>Massarineae</taxon>
        <taxon>Massarinaceae</taxon>
        <taxon>Massarina</taxon>
    </lineage>
</organism>
<dbReference type="EMBL" id="MU006784">
    <property type="protein sequence ID" value="KAF2640622.1"/>
    <property type="molecule type" value="Genomic_DNA"/>
</dbReference>
<evidence type="ECO:0000313" key="3">
    <source>
        <dbReference type="Proteomes" id="UP000799753"/>
    </source>
</evidence>
<dbReference type="Proteomes" id="UP000799753">
    <property type="component" value="Unassembled WGS sequence"/>
</dbReference>
<keyword evidence="1" id="KW-0472">Membrane</keyword>
<proteinExistence type="predicted"/>
<keyword evidence="1" id="KW-0812">Transmembrane</keyword>
<keyword evidence="1" id="KW-1133">Transmembrane helix</keyword>
<sequence length="181" mass="20416">MVALPSRTFPTTEKLTDYRIATFPPFTSPSIILDPTLPNRQSIMQNTSDIQRKQSIDIGPPVPPKEHIAASGNTKTLAEIRQRRPLPLLKIEKPLPSAPAIAVSKPLPVPPSSRQEGKVNYRTTLLWIGGFAVWFLLVVVLLPVIMERDAMPGFNRFLRQKLHSLIALINDRREKDKVQRQ</sequence>
<protein>
    <submittedName>
        <fullName evidence="2">Uncharacterized protein</fullName>
    </submittedName>
</protein>
<accession>A0A6A6S0A9</accession>
<dbReference type="OrthoDB" id="3798501at2759"/>
<reference evidence="2" key="1">
    <citation type="journal article" date="2020" name="Stud. Mycol.">
        <title>101 Dothideomycetes genomes: a test case for predicting lifestyles and emergence of pathogens.</title>
        <authorList>
            <person name="Haridas S."/>
            <person name="Albert R."/>
            <person name="Binder M."/>
            <person name="Bloem J."/>
            <person name="Labutti K."/>
            <person name="Salamov A."/>
            <person name="Andreopoulos B."/>
            <person name="Baker S."/>
            <person name="Barry K."/>
            <person name="Bills G."/>
            <person name="Bluhm B."/>
            <person name="Cannon C."/>
            <person name="Castanera R."/>
            <person name="Culley D."/>
            <person name="Daum C."/>
            <person name="Ezra D."/>
            <person name="Gonzalez J."/>
            <person name="Henrissat B."/>
            <person name="Kuo A."/>
            <person name="Liang C."/>
            <person name="Lipzen A."/>
            <person name="Lutzoni F."/>
            <person name="Magnuson J."/>
            <person name="Mondo S."/>
            <person name="Nolan M."/>
            <person name="Ohm R."/>
            <person name="Pangilinan J."/>
            <person name="Park H.-J."/>
            <person name="Ramirez L."/>
            <person name="Alfaro M."/>
            <person name="Sun H."/>
            <person name="Tritt A."/>
            <person name="Yoshinaga Y."/>
            <person name="Zwiers L.-H."/>
            <person name="Turgeon B."/>
            <person name="Goodwin S."/>
            <person name="Spatafora J."/>
            <person name="Crous P."/>
            <person name="Grigoriev I."/>
        </authorList>
    </citation>
    <scope>NUCLEOTIDE SEQUENCE</scope>
    <source>
        <strain evidence="2">CBS 473.64</strain>
    </source>
</reference>
<name>A0A6A6S0A9_9PLEO</name>
<evidence type="ECO:0000256" key="1">
    <source>
        <dbReference type="SAM" id="Phobius"/>
    </source>
</evidence>
<dbReference type="AlphaFoldDB" id="A0A6A6S0A9"/>
<evidence type="ECO:0000313" key="2">
    <source>
        <dbReference type="EMBL" id="KAF2640622.1"/>
    </source>
</evidence>
<keyword evidence="3" id="KW-1185">Reference proteome</keyword>
<gene>
    <name evidence="2" type="ORF">P280DRAFT_517986</name>
</gene>